<feature type="domain" description="Phospholipid/glycerol acyltransferase" evidence="3">
    <location>
        <begin position="49"/>
        <end position="168"/>
    </location>
</feature>
<dbReference type="InterPro" id="IPR002123">
    <property type="entry name" value="Plipid/glycerol_acylTrfase"/>
</dbReference>
<evidence type="ECO:0000259" key="3">
    <source>
        <dbReference type="SMART" id="SM00563"/>
    </source>
</evidence>
<dbReference type="Proteomes" id="UP000077868">
    <property type="component" value="Chromosome"/>
</dbReference>
<protein>
    <submittedName>
        <fullName evidence="4">1-acyl-sn-glycerol-3-phosphate acyltransferase</fullName>
        <ecNumber evidence="4">2.3.1.-</ecNumber>
    </submittedName>
</protein>
<dbReference type="AlphaFoldDB" id="A0A1A9GGB3"/>
<keyword evidence="1 4" id="KW-0808">Transferase</keyword>
<dbReference type="GO" id="GO:0006654">
    <property type="term" value="P:phosphatidic acid biosynthetic process"/>
    <property type="evidence" value="ECO:0007669"/>
    <property type="project" value="TreeGrafter"/>
</dbReference>
<proteinExistence type="predicted"/>
<dbReference type="RefSeq" id="WP_237089508.1">
    <property type="nucleotide sequence ID" value="NZ_CP015079.1"/>
</dbReference>
<dbReference type="PANTHER" id="PTHR10434:SF11">
    <property type="entry name" value="1-ACYL-SN-GLYCEROL-3-PHOSPHATE ACYLTRANSFERASE"/>
    <property type="match status" value="1"/>
</dbReference>
<accession>A0A1A9GGB3</accession>
<keyword evidence="5" id="KW-1185">Reference proteome</keyword>
<dbReference type="SMART" id="SM00563">
    <property type="entry name" value="PlsC"/>
    <property type="match status" value="1"/>
</dbReference>
<evidence type="ECO:0000313" key="4">
    <source>
        <dbReference type="EMBL" id="ANH36525.1"/>
    </source>
</evidence>
<sequence length="236" mass="25246">MSDPSSDRTSGRTSEWMYRTLHTVVPPVLRTLGRPHVEGLHHVPATGGVLLASNHLSFVDSVVIPVVVPRQVAFLAKSDYFTGTGLRGAAQRAWFEGLGMLPVDRDDPRAARGSLDTALEVLARGDAFGLYPEGSRSRDGRLYRGRTGVAHLALTAGVPVVPVGLVGTDRLQPVGARFPRPVRVTVRFGAPVLPGARFEDMPAGRARRQLTDEVMAAIAALSGQPEAGVYNERGPV</sequence>
<dbReference type="PANTHER" id="PTHR10434">
    <property type="entry name" value="1-ACYL-SN-GLYCEROL-3-PHOSPHATE ACYLTRANSFERASE"/>
    <property type="match status" value="1"/>
</dbReference>
<dbReference type="GO" id="GO:0003841">
    <property type="term" value="F:1-acylglycerol-3-phosphate O-acyltransferase activity"/>
    <property type="evidence" value="ECO:0007669"/>
    <property type="project" value="TreeGrafter"/>
</dbReference>
<dbReference type="KEGG" id="ndk:I601_0071"/>
<evidence type="ECO:0000313" key="5">
    <source>
        <dbReference type="Proteomes" id="UP000077868"/>
    </source>
</evidence>
<gene>
    <name evidence="4" type="primary">plsC_1</name>
    <name evidence="4" type="ORF">I601_0071</name>
</gene>
<dbReference type="Pfam" id="PF01553">
    <property type="entry name" value="Acyltransferase"/>
    <property type="match status" value="1"/>
</dbReference>
<name>A0A1A9GGB3_9ACTN</name>
<dbReference type="STRING" id="1300347.I601_0071"/>
<dbReference type="EMBL" id="CP015079">
    <property type="protein sequence ID" value="ANH36525.1"/>
    <property type="molecule type" value="Genomic_DNA"/>
</dbReference>
<dbReference type="GO" id="GO:0005886">
    <property type="term" value="C:plasma membrane"/>
    <property type="evidence" value="ECO:0007669"/>
    <property type="project" value="TreeGrafter"/>
</dbReference>
<evidence type="ECO:0000256" key="2">
    <source>
        <dbReference type="ARBA" id="ARBA00023315"/>
    </source>
</evidence>
<reference evidence="4 5" key="1">
    <citation type="submission" date="2016-03" db="EMBL/GenBank/DDBJ databases">
        <title>Complete genome sequence of a soil Actinobacterium, Nocardioides dokdonensis FR1436.</title>
        <authorList>
            <person name="Kwon S.-K."/>
            <person name="Kim K."/>
            <person name="Kim J.F."/>
        </authorList>
    </citation>
    <scope>NUCLEOTIDE SEQUENCE [LARGE SCALE GENOMIC DNA]</scope>
    <source>
        <strain evidence="4 5">FR1436</strain>
    </source>
</reference>
<dbReference type="PATRIC" id="fig|1300347.3.peg.72"/>
<keyword evidence="2 4" id="KW-0012">Acyltransferase</keyword>
<dbReference type="EC" id="2.3.1.-" evidence="4"/>
<evidence type="ECO:0000256" key="1">
    <source>
        <dbReference type="ARBA" id="ARBA00022679"/>
    </source>
</evidence>
<dbReference type="CDD" id="cd07989">
    <property type="entry name" value="LPLAT_AGPAT-like"/>
    <property type="match status" value="1"/>
</dbReference>
<organism evidence="4 5">
    <name type="scientific">Nocardioides dokdonensis FR1436</name>
    <dbReference type="NCBI Taxonomy" id="1300347"/>
    <lineage>
        <taxon>Bacteria</taxon>
        <taxon>Bacillati</taxon>
        <taxon>Actinomycetota</taxon>
        <taxon>Actinomycetes</taxon>
        <taxon>Propionibacteriales</taxon>
        <taxon>Nocardioidaceae</taxon>
        <taxon>Nocardioides</taxon>
    </lineage>
</organism>
<dbReference type="SUPFAM" id="SSF69593">
    <property type="entry name" value="Glycerol-3-phosphate (1)-acyltransferase"/>
    <property type="match status" value="1"/>
</dbReference>